<accession>A0A061HYI0</accession>
<dbReference type="Pfam" id="PF02023">
    <property type="entry name" value="SCAN"/>
    <property type="match status" value="1"/>
</dbReference>
<comment type="subcellular location">
    <subcellularLocation>
        <location evidence="6">Nucleus</location>
    </subcellularLocation>
</comment>
<dbReference type="InterPro" id="IPR050916">
    <property type="entry name" value="SCAN-C2H2_zinc_finger"/>
</dbReference>
<keyword evidence="5 6" id="KW-0539">Nucleus</keyword>
<gene>
    <name evidence="8" type="ORF">H671_xg20262</name>
</gene>
<dbReference type="PANTHER" id="PTHR45935:SF15">
    <property type="entry name" value="SCAN BOX DOMAIN-CONTAINING PROTEIN"/>
    <property type="match status" value="1"/>
</dbReference>
<evidence type="ECO:0000313" key="9">
    <source>
        <dbReference type="Proteomes" id="UP000030759"/>
    </source>
</evidence>
<protein>
    <submittedName>
        <fullName evidence="8">Zinc finger protein</fullName>
    </submittedName>
</protein>
<keyword evidence="3" id="KW-0863">Zinc-finger</keyword>
<dbReference type="InterPro" id="IPR038269">
    <property type="entry name" value="SCAN_sf"/>
</dbReference>
<organism evidence="8 9">
    <name type="scientific">Cricetulus griseus</name>
    <name type="common">Chinese hamster</name>
    <name type="synonym">Cricetulus barabensis griseus</name>
    <dbReference type="NCBI Taxonomy" id="10029"/>
    <lineage>
        <taxon>Eukaryota</taxon>
        <taxon>Metazoa</taxon>
        <taxon>Chordata</taxon>
        <taxon>Craniata</taxon>
        <taxon>Vertebrata</taxon>
        <taxon>Euteleostomi</taxon>
        <taxon>Mammalia</taxon>
        <taxon>Eutheria</taxon>
        <taxon>Euarchontoglires</taxon>
        <taxon>Glires</taxon>
        <taxon>Rodentia</taxon>
        <taxon>Myomorpha</taxon>
        <taxon>Muroidea</taxon>
        <taxon>Cricetidae</taxon>
        <taxon>Cricetinae</taxon>
        <taxon>Cricetulus</taxon>
    </lineage>
</organism>
<evidence type="ECO:0000259" key="7">
    <source>
        <dbReference type="PROSITE" id="PS50804"/>
    </source>
</evidence>
<evidence type="ECO:0000256" key="4">
    <source>
        <dbReference type="ARBA" id="ARBA00022833"/>
    </source>
</evidence>
<proteinExistence type="predicted"/>
<evidence type="ECO:0000256" key="1">
    <source>
        <dbReference type="ARBA" id="ARBA00022723"/>
    </source>
</evidence>
<dbReference type="SMART" id="SM00431">
    <property type="entry name" value="SCAN"/>
    <property type="match status" value="1"/>
</dbReference>
<dbReference type="EMBL" id="KE684445">
    <property type="protein sequence ID" value="ERE65419.1"/>
    <property type="molecule type" value="Genomic_DNA"/>
</dbReference>
<dbReference type="Proteomes" id="UP000030759">
    <property type="component" value="Unassembled WGS sequence"/>
</dbReference>
<dbReference type="AlphaFoldDB" id="A0A061HYI0"/>
<dbReference type="InterPro" id="IPR003309">
    <property type="entry name" value="SCAN_dom"/>
</dbReference>
<reference evidence="9" key="1">
    <citation type="journal article" date="2013" name="Nat. Biotechnol.">
        <title>Chinese hamster genome sequenced from sorted chromosomes.</title>
        <authorList>
            <person name="Brinkrolf K."/>
            <person name="Rupp O."/>
            <person name="Laux H."/>
            <person name="Kollin F."/>
            <person name="Ernst W."/>
            <person name="Linke B."/>
            <person name="Kofler R."/>
            <person name="Romand S."/>
            <person name="Hesse F."/>
            <person name="Budach W.E."/>
            <person name="Galosy S."/>
            <person name="Muller D."/>
            <person name="Noll T."/>
            <person name="Wienberg J."/>
            <person name="Jostock T."/>
            <person name="Leonard M."/>
            <person name="Grillari J."/>
            <person name="Tauch A."/>
            <person name="Goesmann A."/>
            <person name="Helk B."/>
            <person name="Mott J.E."/>
            <person name="Puhler A."/>
            <person name="Borth N."/>
        </authorList>
    </citation>
    <scope>NUCLEOTIDE SEQUENCE [LARGE SCALE GENOMIC DNA]</scope>
    <source>
        <strain evidence="9">17A/GY</strain>
    </source>
</reference>
<evidence type="ECO:0000256" key="6">
    <source>
        <dbReference type="PROSITE-ProRule" id="PRU00187"/>
    </source>
</evidence>
<feature type="domain" description="SCAN box" evidence="7">
    <location>
        <begin position="25"/>
        <end position="102"/>
    </location>
</feature>
<dbReference type="Gene3D" id="1.10.4020.10">
    <property type="entry name" value="DNA breaking-rejoining enzymes"/>
    <property type="match status" value="1"/>
</dbReference>
<evidence type="ECO:0000313" key="8">
    <source>
        <dbReference type="EMBL" id="ERE65419.1"/>
    </source>
</evidence>
<evidence type="ECO:0000256" key="3">
    <source>
        <dbReference type="ARBA" id="ARBA00022771"/>
    </source>
</evidence>
<keyword evidence="1" id="KW-0479">Metal-binding</keyword>
<dbReference type="SUPFAM" id="SSF47353">
    <property type="entry name" value="Retrovirus capsid dimerization domain-like"/>
    <property type="match status" value="1"/>
</dbReference>
<dbReference type="PANTHER" id="PTHR45935">
    <property type="entry name" value="PROTEIN ZBED8-RELATED"/>
    <property type="match status" value="1"/>
</dbReference>
<dbReference type="GO" id="GO:0008270">
    <property type="term" value="F:zinc ion binding"/>
    <property type="evidence" value="ECO:0007669"/>
    <property type="project" value="UniProtKB-KW"/>
</dbReference>
<sequence length="192" mass="22263">MQAPSLYHHDPQPQRNDTAWEASYRRFSQFQYEEAAGPREAFCKLWELCCQWLKPQMRSVDQILALFVMEKFLQILPADTEASTRMLNEARERLFALIEDLRNVDPENMINMRDFLLEELVPMGPLLTPSDMQVGIPAFQLLELDQELLDIASSEPEEMNVDNDEQHLPFLNIVNCNCDIMNKQAGSESVKK</sequence>
<evidence type="ECO:0000256" key="2">
    <source>
        <dbReference type="ARBA" id="ARBA00022737"/>
    </source>
</evidence>
<keyword evidence="4" id="KW-0862">Zinc</keyword>
<dbReference type="PROSITE" id="PS50804">
    <property type="entry name" value="SCAN_BOX"/>
    <property type="match status" value="1"/>
</dbReference>
<name>A0A061HYI0_CRIGR</name>
<keyword evidence="2" id="KW-0677">Repeat</keyword>
<evidence type="ECO:0000256" key="5">
    <source>
        <dbReference type="ARBA" id="ARBA00023242"/>
    </source>
</evidence>
<dbReference type="GO" id="GO:0005634">
    <property type="term" value="C:nucleus"/>
    <property type="evidence" value="ECO:0007669"/>
    <property type="project" value="UniProtKB-SubCell"/>
</dbReference>